<proteinExistence type="predicted"/>
<sequence>MPRSITKHIDKLQCNFLWDTTLTKKKPHMVGWEVVTRDKAYEEVSLQQCSIKNDTMITKLA</sequence>
<name>A0A9J5YHU9_SOLCO</name>
<gene>
    <name evidence="1" type="ORF">H5410_030999</name>
</gene>
<evidence type="ECO:0000313" key="2">
    <source>
        <dbReference type="Proteomes" id="UP000824120"/>
    </source>
</evidence>
<keyword evidence="2" id="KW-1185">Reference proteome</keyword>
<comment type="caution">
    <text evidence="1">The sequence shown here is derived from an EMBL/GenBank/DDBJ whole genome shotgun (WGS) entry which is preliminary data.</text>
</comment>
<dbReference type="AlphaFoldDB" id="A0A9J5YHU9"/>
<dbReference type="EMBL" id="JACXVP010000006">
    <property type="protein sequence ID" value="KAG5599629.1"/>
    <property type="molecule type" value="Genomic_DNA"/>
</dbReference>
<dbReference type="Proteomes" id="UP000824120">
    <property type="component" value="Chromosome 6"/>
</dbReference>
<reference evidence="1 2" key="1">
    <citation type="submission" date="2020-09" db="EMBL/GenBank/DDBJ databases">
        <title>De no assembly of potato wild relative species, Solanum commersonii.</title>
        <authorList>
            <person name="Cho K."/>
        </authorList>
    </citation>
    <scope>NUCLEOTIDE SEQUENCE [LARGE SCALE GENOMIC DNA]</scope>
    <source>
        <strain evidence="1">LZ3.2</strain>
        <tissue evidence="1">Leaf</tissue>
    </source>
</reference>
<dbReference type="OrthoDB" id="1112297at2759"/>
<organism evidence="1 2">
    <name type="scientific">Solanum commersonii</name>
    <name type="common">Commerson's wild potato</name>
    <name type="synonym">Commerson's nightshade</name>
    <dbReference type="NCBI Taxonomy" id="4109"/>
    <lineage>
        <taxon>Eukaryota</taxon>
        <taxon>Viridiplantae</taxon>
        <taxon>Streptophyta</taxon>
        <taxon>Embryophyta</taxon>
        <taxon>Tracheophyta</taxon>
        <taxon>Spermatophyta</taxon>
        <taxon>Magnoliopsida</taxon>
        <taxon>eudicotyledons</taxon>
        <taxon>Gunneridae</taxon>
        <taxon>Pentapetalae</taxon>
        <taxon>asterids</taxon>
        <taxon>lamiids</taxon>
        <taxon>Solanales</taxon>
        <taxon>Solanaceae</taxon>
        <taxon>Solanoideae</taxon>
        <taxon>Solaneae</taxon>
        <taxon>Solanum</taxon>
    </lineage>
</organism>
<protein>
    <submittedName>
        <fullName evidence="1">Uncharacterized protein</fullName>
    </submittedName>
</protein>
<evidence type="ECO:0000313" key="1">
    <source>
        <dbReference type="EMBL" id="KAG5599629.1"/>
    </source>
</evidence>
<accession>A0A9J5YHU9</accession>